<name>A0A2P6PR90_ROSCH</name>
<sequence>MIKRKLYIQLVLCRRTSLTLQFPWRRHLQRDHNKVPWFAEFSFGLIKGYGFGGFRQIEDCRCQALGMVTI</sequence>
<dbReference type="AlphaFoldDB" id="A0A2P6PR90"/>
<gene>
    <name evidence="1" type="ORF">RchiOBHm_Chr6g0272631</name>
</gene>
<protein>
    <submittedName>
        <fullName evidence="1">Uncharacterized protein</fullName>
    </submittedName>
</protein>
<evidence type="ECO:0000313" key="2">
    <source>
        <dbReference type="Proteomes" id="UP000238479"/>
    </source>
</evidence>
<keyword evidence="2" id="KW-1185">Reference proteome</keyword>
<dbReference type="EMBL" id="PDCK01000044">
    <property type="protein sequence ID" value="PRQ24459.1"/>
    <property type="molecule type" value="Genomic_DNA"/>
</dbReference>
<comment type="caution">
    <text evidence="1">The sequence shown here is derived from an EMBL/GenBank/DDBJ whole genome shotgun (WGS) entry which is preliminary data.</text>
</comment>
<evidence type="ECO:0000313" key="1">
    <source>
        <dbReference type="EMBL" id="PRQ24459.1"/>
    </source>
</evidence>
<reference evidence="1 2" key="1">
    <citation type="journal article" date="2018" name="Nat. Genet.">
        <title>The Rosa genome provides new insights in the design of modern roses.</title>
        <authorList>
            <person name="Bendahmane M."/>
        </authorList>
    </citation>
    <scope>NUCLEOTIDE SEQUENCE [LARGE SCALE GENOMIC DNA]</scope>
    <source>
        <strain evidence="2">cv. Old Blush</strain>
    </source>
</reference>
<accession>A0A2P6PR90</accession>
<proteinExistence type="predicted"/>
<dbReference type="Proteomes" id="UP000238479">
    <property type="component" value="Chromosome 6"/>
</dbReference>
<organism evidence="1 2">
    <name type="scientific">Rosa chinensis</name>
    <name type="common">China rose</name>
    <dbReference type="NCBI Taxonomy" id="74649"/>
    <lineage>
        <taxon>Eukaryota</taxon>
        <taxon>Viridiplantae</taxon>
        <taxon>Streptophyta</taxon>
        <taxon>Embryophyta</taxon>
        <taxon>Tracheophyta</taxon>
        <taxon>Spermatophyta</taxon>
        <taxon>Magnoliopsida</taxon>
        <taxon>eudicotyledons</taxon>
        <taxon>Gunneridae</taxon>
        <taxon>Pentapetalae</taxon>
        <taxon>rosids</taxon>
        <taxon>fabids</taxon>
        <taxon>Rosales</taxon>
        <taxon>Rosaceae</taxon>
        <taxon>Rosoideae</taxon>
        <taxon>Rosoideae incertae sedis</taxon>
        <taxon>Rosa</taxon>
    </lineage>
</organism>
<dbReference type="Gramene" id="PRQ24459">
    <property type="protein sequence ID" value="PRQ24459"/>
    <property type="gene ID" value="RchiOBHm_Chr6g0272631"/>
</dbReference>